<keyword evidence="1" id="KW-0863">Zinc-finger</keyword>
<evidence type="ECO:0000313" key="4">
    <source>
        <dbReference type="EMBL" id="CAF9927987.1"/>
    </source>
</evidence>
<feature type="compositionally biased region" description="Low complexity" evidence="2">
    <location>
        <begin position="17"/>
        <end position="26"/>
    </location>
</feature>
<dbReference type="Pfam" id="PF13639">
    <property type="entry name" value="zf-RING_2"/>
    <property type="match status" value="1"/>
</dbReference>
<evidence type="ECO:0000313" key="5">
    <source>
        <dbReference type="Proteomes" id="UP000664534"/>
    </source>
</evidence>
<reference evidence="4" key="1">
    <citation type="submission" date="2021-03" db="EMBL/GenBank/DDBJ databases">
        <authorList>
            <person name="Tagirdzhanova G."/>
        </authorList>
    </citation>
    <scope>NUCLEOTIDE SEQUENCE</scope>
</reference>
<dbReference type="Gene3D" id="3.30.40.10">
    <property type="entry name" value="Zinc/RING finger domain, C3HC4 (zinc finger)"/>
    <property type="match status" value="1"/>
</dbReference>
<dbReference type="InterPro" id="IPR001841">
    <property type="entry name" value="Znf_RING"/>
</dbReference>
<feature type="compositionally biased region" description="Polar residues" evidence="2">
    <location>
        <begin position="41"/>
        <end position="68"/>
    </location>
</feature>
<feature type="region of interest" description="Disordered" evidence="2">
    <location>
        <begin position="1"/>
        <end position="159"/>
    </location>
</feature>
<evidence type="ECO:0000256" key="2">
    <source>
        <dbReference type="SAM" id="MobiDB-lite"/>
    </source>
</evidence>
<dbReference type="OrthoDB" id="5396564at2759"/>
<evidence type="ECO:0000259" key="3">
    <source>
        <dbReference type="PROSITE" id="PS50089"/>
    </source>
</evidence>
<evidence type="ECO:0000256" key="1">
    <source>
        <dbReference type="PROSITE-ProRule" id="PRU00175"/>
    </source>
</evidence>
<feature type="compositionally biased region" description="Low complexity" evidence="2">
    <location>
        <begin position="231"/>
        <end position="242"/>
    </location>
</feature>
<organism evidence="4 5">
    <name type="scientific">Imshaugia aleurites</name>
    <dbReference type="NCBI Taxonomy" id="172621"/>
    <lineage>
        <taxon>Eukaryota</taxon>
        <taxon>Fungi</taxon>
        <taxon>Dikarya</taxon>
        <taxon>Ascomycota</taxon>
        <taxon>Pezizomycotina</taxon>
        <taxon>Lecanoromycetes</taxon>
        <taxon>OSLEUM clade</taxon>
        <taxon>Lecanoromycetidae</taxon>
        <taxon>Lecanorales</taxon>
        <taxon>Lecanorineae</taxon>
        <taxon>Parmeliaceae</taxon>
        <taxon>Imshaugia</taxon>
    </lineage>
</organism>
<keyword evidence="1" id="KW-0862">Zinc</keyword>
<dbReference type="InterPro" id="IPR013083">
    <property type="entry name" value="Znf_RING/FYVE/PHD"/>
</dbReference>
<accession>A0A8H3FMW5</accession>
<sequence>MEKEKSQLPSLQEDTSKSPSPSTTRSFLDRSNELLTRETESALSASSMAIPITSTSTANVVSGSSTASKPVPLPATAATTGHVILPTTRPPSSEIPVLVPASESSTSPPPKSLDTPAEPVFSLASSGPSKTVPGPGAEPSKVLPFGSSSTTSPAFGSKPAGSYPFGPSIFATLTSTPTTQRHTFGEPSVIASTSPGTTAIARPPVFGTPSGFTFAIPGPNTQENTTPSPRSGAASAAGSASSTEIGFGSTSLRNPFLGSLSQTSAPVASQPAIPVNNTRPSFAGLSTWLSPGTTTGSAAPSNIQIAECTASKLVKELQAQIQPLKQRTLLEGLLSHLKFPDLDSLKDSSRCHVCLEPFLTGSIPELPLKLPCEHICGSVCILKWLAPKQASPRERNCPICRKPIYGIDAASEWNALVSLEKNMLGMAGKLQAMMPAPGRTLSKPQSNDPAVTLPIDVDIPASWGRRLSLQAELGHDEVQWRAWTHFIEELVRYVESADEWVLWYHRRQLLIPIINMITVSTFTEEKKKGCVWISRVIEEVPELYLPLHTFLDRTHPDYYLATPGEEHYRKTADFHARIEGRGRRLFNSSTPIQTMAHW</sequence>
<dbReference type="PROSITE" id="PS50089">
    <property type="entry name" value="ZF_RING_2"/>
    <property type="match status" value="1"/>
</dbReference>
<name>A0A8H3FMW5_9LECA</name>
<keyword evidence="5" id="KW-1185">Reference proteome</keyword>
<feature type="compositionally biased region" description="Polar residues" evidence="2">
    <location>
        <begin position="219"/>
        <end position="229"/>
    </location>
</feature>
<feature type="domain" description="RING-type" evidence="3">
    <location>
        <begin position="351"/>
        <end position="401"/>
    </location>
</feature>
<feature type="compositionally biased region" description="Basic and acidic residues" evidence="2">
    <location>
        <begin position="27"/>
        <end position="40"/>
    </location>
</feature>
<comment type="caution">
    <text evidence="4">The sequence shown here is derived from an EMBL/GenBank/DDBJ whole genome shotgun (WGS) entry which is preliminary data.</text>
</comment>
<dbReference type="SUPFAM" id="SSF57850">
    <property type="entry name" value="RING/U-box"/>
    <property type="match status" value="1"/>
</dbReference>
<dbReference type="GO" id="GO:0008270">
    <property type="term" value="F:zinc ion binding"/>
    <property type="evidence" value="ECO:0007669"/>
    <property type="project" value="UniProtKB-KW"/>
</dbReference>
<dbReference type="Proteomes" id="UP000664534">
    <property type="component" value="Unassembled WGS sequence"/>
</dbReference>
<proteinExistence type="predicted"/>
<dbReference type="AlphaFoldDB" id="A0A8H3FMW5"/>
<gene>
    <name evidence="4" type="ORF">IMSHALPRED_007349</name>
</gene>
<keyword evidence="1" id="KW-0479">Metal-binding</keyword>
<feature type="region of interest" description="Disordered" evidence="2">
    <location>
        <begin position="216"/>
        <end position="244"/>
    </location>
</feature>
<protein>
    <recommendedName>
        <fullName evidence="3">RING-type domain-containing protein</fullName>
    </recommendedName>
</protein>
<dbReference type="EMBL" id="CAJPDT010000048">
    <property type="protein sequence ID" value="CAF9927987.1"/>
    <property type="molecule type" value="Genomic_DNA"/>
</dbReference>